<proteinExistence type="predicted"/>
<dbReference type="InterPro" id="IPR050832">
    <property type="entry name" value="Bact_Acetyltransf"/>
</dbReference>
<keyword evidence="5" id="KW-1185">Reference proteome</keyword>
<dbReference type="Gene3D" id="3.40.630.30">
    <property type="match status" value="1"/>
</dbReference>
<keyword evidence="1 4" id="KW-0808">Transferase</keyword>
<dbReference type="RefSeq" id="WP_063479363.1">
    <property type="nucleotide sequence ID" value="NZ_CP147845.1"/>
</dbReference>
<dbReference type="AlphaFoldDB" id="A0A163LUC7"/>
<keyword evidence="2" id="KW-0012">Acyltransferase</keyword>
<dbReference type="InterPro" id="IPR016181">
    <property type="entry name" value="Acyl_CoA_acyltransferase"/>
</dbReference>
<comment type="caution">
    <text evidence="4">The sequence shown here is derived from an EMBL/GenBank/DDBJ whole genome shotgun (WGS) entry which is preliminary data.</text>
</comment>
<evidence type="ECO:0000313" key="5">
    <source>
        <dbReference type="Proteomes" id="UP000076796"/>
    </source>
</evidence>
<accession>A0A163LUC7</accession>
<dbReference type="GO" id="GO:0016747">
    <property type="term" value="F:acyltransferase activity, transferring groups other than amino-acyl groups"/>
    <property type="evidence" value="ECO:0007669"/>
    <property type="project" value="InterPro"/>
</dbReference>
<reference evidence="4" key="1">
    <citation type="journal article" date="2016" name="Genome Announc.">
        <title>Draft genomes of two strains of Paenibacillus glucanolyticus with capability to degrade lignocellulose.</title>
        <authorList>
            <person name="Mathews S.L."/>
            <person name="Pawlak J."/>
            <person name="Grunden A.M."/>
        </authorList>
    </citation>
    <scope>NUCLEOTIDE SEQUENCE [LARGE SCALE GENOMIC DNA]</scope>
    <source>
        <strain evidence="4">SLM1</strain>
    </source>
</reference>
<dbReference type="EMBL" id="LWMH01000001">
    <property type="protein sequence ID" value="KZS48475.1"/>
    <property type="molecule type" value="Genomic_DNA"/>
</dbReference>
<dbReference type="OrthoDB" id="9803233at2"/>
<protein>
    <submittedName>
        <fullName evidence="4">Acetyltransferase</fullName>
    </submittedName>
</protein>
<evidence type="ECO:0000256" key="2">
    <source>
        <dbReference type="ARBA" id="ARBA00023315"/>
    </source>
</evidence>
<name>A0A163LUC7_9BACL</name>
<dbReference type="PROSITE" id="PS51186">
    <property type="entry name" value="GNAT"/>
    <property type="match status" value="1"/>
</dbReference>
<evidence type="ECO:0000313" key="4">
    <source>
        <dbReference type="EMBL" id="KZS48475.1"/>
    </source>
</evidence>
<evidence type="ECO:0000256" key="1">
    <source>
        <dbReference type="ARBA" id="ARBA00022679"/>
    </source>
</evidence>
<sequence length="154" mass="17551">MVIKVDDLTGSAIIQLVSEHLQGMTEHSPPESIHALNLEELKQPEITFWSLWEHDELMGCGALKELNGTHGEVKSMRTSTSHLRKGVARRLLEHIIEEAERRGYKRISLETGSMDAFEPARRLYASFGFQYGEPFSDYTEDPNSVFMTKELQGR</sequence>
<dbReference type="InterPro" id="IPR000182">
    <property type="entry name" value="GNAT_dom"/>
</dbReference>
<evidence type="ECO:0000259" key="3">
    <source>
        <dbReference type="PROSITE" id="PS51186"/>
    </source>
</evidence>
<gene>
    <name evidence="4" type="ORF">AWU65_22330</name>
</gene>
<organism evidence="4 5">
    <name type="scientific">Paenibacillus glucanolyticus</name>
    <dbReference type="NCBI Taxonomy" id="59843"/>
    <lineage>
        <taxon>Bacteria</taxon>
        <taxon>Bacillati</taxon>
        <taxon>Bacillota</taxon>
        <taxon>Bacilli</taxon>
        <taxon>Bacillales</taxon>
        <taxon>Paenibacillaceae</taxon>
        <taxon>Paenibacillus</taxon>
    </lineage>
</organism>
<dbReference type="Pfam" id="PF00583">
    <property type="entry name" value="Acetyltransf_1"/>
    <property type="match status" value="1"/>
</dbReference>
<dbReference type="CDD" id="cd04301">
    <property type="entry name" value="NAT_SF"/>
    <property type="match status" value="1"/>
</dbReference>
<dbReference type="GeneID" id="97555982"/>
<dbReference type="Proteomes" id="UP000076796">
    <property type="component" value="Unassembled WGS sequence"/>
</dbReference>
<dbReference type="PANTHER" id="PTHR43877:SF5">
    <property type="entry name" value="BLL8307 PROTEIN"/>
    <property type="match status" value="1"/>
</dbReference>
<dbReference type="STRING" id="59843.A3958_21595"/>
<dbReference type="PANTHER" id="PTHR43877">
    <property type="entry name" value="AMINOALKYLPHOSPHONATE N-ACETYLTRANSFERASE-RELATED-RELATED"/>
    <property type="match status" value="1"/>
</dbReference>
<feature type="domain" description="N-acetyltransferase" evidence="3">
    <location>
        <begin position="3"/>
        <end position="152"/>
    </location>
</feature>
<dbReference type="SUPFAM" id="SSF55729">
    <property type="entry name" value="Acyl-CoA N-acyltransferases (Nat)"/>
    <property type="match status" value="1"/>
</dbReference>